<dbReference type="RefSeq" id="WP_077834557.1">
    <property type="nucleotide sequence ID" value="NZ_CP096983.1"/>
</dbReference>
<name>A0A1S8L961_9CLOT</name>
<dbReference type="SUPFAM" id="SSF55729">
    <property type="entry name" value="Acyl-CoA N-acyltransferases (Nat)"/>
    <property type="match status" value="1"/>
</dbReference>
<evidence type="ECO:0000313" key="2">
    <source>
        <dbReference type="Proteomes" id="UP000190951"/>
    </source>
</evidence>
<dbReference type="EMBL" id="CP096983">
    <property type="protein sequence ID" value="URZ10210.1"/>
    <property type="molecule type" value="Genomic_DNA"/>
</dbReference>
<dbReference type="InterPro" id="IPR000182">
    <property type="entry name" value="GNAT_dom"/>
</dbReference>
<dbReference type="InterPro" id="IPR016181">
    <property type="entry name" value="Acyl_CoA_acyltransferase"/>
</dbReference>
<protein>
    <submittedName>
        <fullName evidence="1">Uncharacterized protein</fullName>
    </submittedName>
</protein>
<dbReference type="Gene3D" id="3.40.630.30">
    <property type="match status" value="1"/>
</dbReference>
<sequence>MILILKEFTKAHAKEICTWKYAGEYAIYNYPTWNIVCKEKWAITIEEKRKKEMFSLVDDYDNLCGYIRLQNKQESILMGVGLKPNLCGQGLGNILMKIVKNQCKKVYPNKLIVLEVRAFNERAVKCYKKAGFKLKETYKKDTPLGEDEFIRMEYMNID</sequence>
<evidence type="ECO:0000313" key="1">
    <source>
        <dbReference type="EMBL" id="URZ10210.1"/>
    </source>
</evidence>
<reference evidence="1 2" key="1">
    <citation type="submission" date="2022-04" db="EMBL/GenBank/DDBJ databases">
        <title>Genome sequence of C. roseum typestrain.</title>
        <authorList>
            <person name="Poehlein A."/>
            <person name="Schoch T."/>
            <person name="Duerre P."/>
            <person name="Daniel R."/>
        </authorList>
    </citation>
    <scope>NUCLEOTIDE SEQUENCE [LARGE SCALE GENOMIC DNA]</scope>
    <source>
        <strain evidence="1 2">DSM 7320</strain>
    </source>
</reference>
<proteinExistence type="predicted"/>
<gene>
    <name evidence="1" type="ORF">CROST_009180</name>
</gene>
<dbReference type="Proteomes" id="UP000190951">
    <property type="component" value="Chromosome"/>
</dbReference>
<keyword evidence="2" id="KW-1185">Reference proteome</keyword>
<dbReference type="AlphaFoldDB" id="A0A1S8L961"/>
<dbReference type="KEGG" id="crw:CROST_009180"/>
<organism evidence="1 2">
    <name type="scientific">Clostridium felsineum</name>
    <dbReference type="NCBI Taxonomy" id="36839"/>
    <lineage>
        <taxon>Bacteria</taxon>
        <taxon>Bacillati</taxon>
        <taxon>Bacillota</taxon>
        <taxon>Clostridia</taxon>
        <taxon>Eubacteriales</taxon>
        <taxon>Clostridiaceae</taxon>
        <taxon>Clostridium</taxon>
    </lineage>
</organism>
<accession>A0A1S8L961</accession>
<dbReference type="Pfam" id="PF13673">
    <property type="entry name" value="Acetyltransf_10"/>
    <property type="match status" value="1"/>
</dbReference>
<dbReference type="STRING" id="84029.CROST_15910"/>
<dbReference type="PROSITE" id="PS51186">
    <property type="entry name" value="GNAT"/>
    <property type="match status" value="1"/>
</dbReference>
<dbReference type="GO" id="GO:0016747">
    <property type="term" value="F:acyltransferase activity, transferring groups other than amino-acyl groups"/>
    <property type="evidence" value="ECO:0007669"/>
    <property type="project" value="InterPro"/>
</dbReference>